<dbReference type="Proteomes" id="UP000054911">
    <property type="component" value="Unassembled WGS sequence"/>
</dbReference>
<comment type="caution">
    <text evidence="2">The sequence shown here is derived from an EMBL/GenBank/DDBJ whole genome shotgun (WGS) entry which is preliminary data.</text>
</comment>
<dbReference type="InterPro" id="IPR032495">
    <property type="entry name" value="Phage_TTP_11"/>
</dbReference>
<dbReference type="PROSITE" id="PS50093">
    <property type="entry name" value="PKD"/>
    <property type="match status" value="1"/>
</dbReference>
<keyword evidence="3" id="KW-1185">Reference proteome</keyword>
<name>A0A158B0K9_9BURK</name>
<dbReference type="SUPFAM" id="SSF49299">
    <property type="entry name" value="PKD domain"/>
    <property type="match status" value="1"/>
</dbReference>
<organism evidence="2 3">
    <name type="scientific">Caballeronia pedi</name>
    <dbReference type="NCBI Taxonomy" id="1777141"/>
    <lineage>
        <taxon>Bacteria</taxon>
        <taxon>Pseudomonadati</taxon>
        <taxon>Pseudomonadota</taxon>
        <taxon>Betaproteobacteria</taxon>
        <taxon>Burkholderiales</taxon>
        <taxon>Burkholderiaceae</taxon>
        <taxon>Caballeronia</taxon>
    </lineage>
</organism>
<protein>
    <submittedName>
        <fullName evidence="2">Gp11</fullName>
    </submittedName>
</protein>
<gene>
    <name evidence="2" type="ORF">AWB80_02887</name>
</gene>
<dbReference type="Gene3D" id="2.60.40.10">
    <property type="entry name" value="Immunoglobulins"/>
    <property type="match status" value="1"/>
</dbReference>
<dbReference type="InterPro" id="IPR000601">
    <property type="entry name" value="PKD_dom"/>
</dbReference>
<proteinExistence type="predicted"/>
<accession>A0A158B0K9</accession>
<dbReference type="OrthoDB" id="9114803at2"/>
<dbReference type="RefSeq" id="WP_061175359.1">
    <property type="nucleotide sequence ID" value="NZ_FCOE02000008.1"/>
</dbReference>
<sequence>MKKAMSAQGTKMYLEDLTSAPTATGAIVSASASEPVYAVFDDVSKLKNGEPVLITGTGWPSLDNQSFVLQDLDVNGKSAALYGSDATEETAEFGDLSMWSLSTFIDLCARTYSVQQTPATSIDTTTLCDDEKTSLVGFRDPGTFTFDFFIDPTDPAYLALLAAYDDGEVRMLEVVYRNKAVRTLPVIVQSISETGGVDQAVAGSCTMKITGAPVLTQPPDSGQPAEQYNLSVTVTPASGDAPLHVTMQLTETGGAAAKYAIDWKDGSTVENLIGSKTTTHNYETVGSYEAAVTATVGNKAQPVVKANPVTVANAGG</sequence>
<dbReference type="Gene3D" id="4.10.410.40">
    <property type="match status" value="1"/>
</dbReference>
<dbReference type="Pfam" id="PF16460">
    <property type="entry name" value="Phage_TTP_11"/>
    <property type="match status" value="1"/>
</dbReference>
<reference evidence="2" key="1">
    <citation type="submission" date="2016-01" db="EMBL/GenBank/DDBJ databases">
        <authorList>
            <person name="Peeters C."/>
        </authorList>
    </citation>
    <scope>NUCLEOTIDE SEQUENCE [LARGE SCALE GENOMIC DNA]</scope>
    <source>
        <strain evidence="2">LMG 29323</strain>
    </source>
</reference>
<evidence type="ECO:0000313" key="2">
    <source>
        <dbReference type="EMBL" id="SAK63595.1"/>
    </source>
</evidence>
<dbReference type="InterPro" id="IPR013783">
    <property type="entry name" value="Ig-like_fold"/>
</dbReference>
<dbReference type="AlphaFoldDB" id="A0A158B0K9"/>
<evidence type="ECO:0000313" key="3">
    <source>
        <dbReference type="Proteomes" id="UP000054911"/>
    </source>
</evidence>
<dbReference type="STRING" id="1777141.AWB80_02887"/>
<feature type="domain" description="PKD" evidence="1">
    <location>
        <begin position="228"/>
        <end position="295"/>
    </location>
</feature>
<dbReference type="EMBL" id="FCOE02000008">
    <property type="protein sequence ID" value="SAK63595.1"/>
    <property type="molecule type" value="Genomic_DNA"/>
</dbReference>
<dbReference type="InterPro" id="IPR035986">
    <property type="entry name" value="PKD_dom_sf"/>
</dbReference>
<evidence type="ECO:0000259" key="1">
    <source>
        <dbReference type="PROSITE" id="PS50093"/>
    </source>
</evidence>